<keyword evidence="2" id="KW-0949">S-adenosyl-L-methionine</keyword>
<accession>A0A2P6MIA2</accession>
<dbReference type="InterPro" id="IPR029063">
    <property type="entry name" value="SAM-dependent_MTases_sf"/>
</dbReference>
<proteinExistence type="predicted"/>
<feature type="binding site" evidence="1">
    <location>
        <position position="24"/>
    </location>
    <ligand>
        <name>Zn(2+)</name>
        <dbReference type="ChEBI" id="CHEBI:29105"/>
    </ligand>
</feature>
<evidence type="ECO:0000313" key="5">
    <source>
        <dbReference type="EMBL" id="PRO66012.1"/>
    </source>
</evidence>
<name>A0A2P6MIA2_ALKUR</name>
<dbReference type="GO" id="GO:0008168">
    <property type="term" value="F:methyltransferase activity"/>
    <property type="evidence" value="ECO:0007669"/>
    <property type="project" value="UniProtKB-KW"/>
</dbReference>
<dbReference type="PIRSF" id="PIRSF018249">
    <property type="entry name" value="MyrA_prd"/>
    <property type="match status" value="1"/>
</dbReference>
<feature type="binding site" evidence="2">
    <location>
        <begin position="103"/>
        <end position="104"/>
    </location>
    <ligand>
        <name>S-adenosyl-L-methionine</name>
        <dbReference type="ChEBI" id="CHEBI:59789"/>
    </ligand>
</feature>
<dbReference type="Proteomes" id="UP000243650">
    <property type="component" value="Unassembled WGS sequence"/>
</dbReference>
<keyword evidence="5" id="KW-0808">Transferase</keyword>
<keyword evidence="5" id="KW-0489">Methyltransferase</keyword>
<dbReference type="InterPro" id="IPR025714">
    <property type="entry name" value="Methyltranfer_dom"/>
</dbReference>
<evidence type="ECO:0000313" key="6">
    <source>
        <dbReference type="Proteomes" id="UP000243650"/>
    </source>
</evidence>
<dbReference type="RefSeq" id="WP_105958696.1">
    <property type="nucleotide sequence ID" value="NZ_PVNS01000005.1"/>
</dbReference>
<feature type="binding site" evidence="2">
    <location>
        <position position="79"/>
    </location>
    <ligand>
        <name>S-adenosyl-L-methionine</name>
        <dbReference type="ChEBI" id="CHEBI:59789"/>
    </ligand>
</feature>
<keyword evidence="1" id="KW-0862">Zinc</keyword>
<feature type="binding site" evidence="1">
    <location>
        <position position="41"/>
    </location>
    <ligand>
        <name>Zn(2+)</name>
        <dbReference type="ChEBI" id="CHEBI:29105"/>
    </ligand>
</feature>
<dbReference type="SUPFAM" id="SSF53335">
    <property type="entry name" value="S-adenosyl-L-methionine-dependent methyltransferases"/>
    <property type="match status" value="1"/>
</dbReference>
<dbReference type="EMBL" id="PVNS01000005">
    <property type="protein sequence ID" value="PRO66012.1"/>
    <property type="molecule type" value="Genomic_DNA"/>
</dbReference>
<dbReference type="Gene3D" id="3.40.50.150">
    <property type="entry name" value="Vaccinia Virus protein VP39"/>
    <property type="match status" value="1"/>
</dbReference>
<evidence type="ECO:0000259" key="3">
    <source>
        <dbReference type="Pfam" id="PF13847"/>
    </source>
</evidence>
<feature type="binding site" evidence="1">
    <location>
        <position position="37"/>
    </location>
    <ligand>
        <name>Zn(2+)</name>
        <dbReference type="ChEBI" id="CHEBI:29105"/>
    </ligand>
</feature>
<dbReference type="AlphaFoldDB" id="A0A2P6MIA2"/>
<dbReference type="GO" id="GO:0032259">
    <property type="term" value="P:methylation"/>
    <property type="evidence" value="ECO:0007669"/>
    <property type="project" value="UniProtKB-KW"/>
</dbReference>
<comment type="caution">
    <text evidence="5">The sequence shown here is derived from an EMBL/GenBank/DDBJ whole genome shotgun (WGS) entry which is preliminary data.</text>
</comment>
<protein>
    <submittedName>
        <fullName evidence="5">SAM-dependent methyltransferase</fullName>
    </submittedName>
</protein>
<dbReference type="Pfam" id="PF21302">
    <property type="entry name" value="Zn_ribbon_RlmA"/>
    <property type="match status" value="1"/>
</dbReference>
<dbReference type="InterPro" id="IPR016718">
    <property type="entry name" value="rRNA_m1G-MeTrfase_A_prd"/>
</dbReference>
<keyword evidence="6" id="KW-1185">Reference proteome</keyword>
<sequence length="270" mass="29963">MMSKREKRRLRIDELFPLFRCPHCRQELYVSDNDLRCRTGHTFPIAKQGHVHLLNGKGADDYSKELFQARKDVLQEGIYDPLYENLTPLLPEGGTVLDAGCGEGSHLTALGKKKTFDGIGIDNAKAAVQMAAAQSDDMVFAAGDLADAPMVSGRLDGILNVLSPANYTEFKRMLKPEGRVIKVIPNTSYLTELRTAAGKAPYSNEEVRRGFFDAFPHAEEIHTSWNAPLTPASAALLWKMTPLTWNTAMPETFQPETVTIDITILHAFTN</sequence>
<dbReference type="InterPro" id="IPR048647">
    <property type="entry name" value="RlmA_N"/>
</dbReference>
<feature type="binding site" evidence="1">
    <location>
        <position position="21"/>
    </location>
    <ligand>
        <name>Zn(2+)</name>
        <dbReference type="ChEBI" id="CHEBI:29105"/>
    </ligand>
</feature>
<keyword evidence="1" id="KW-0479">Metal-binding</keyword>
<feature type="domain" description="Methyltransferase" evidence="3">
    <location>
        <begin position="92"/>
        <end position="182"/>
    </location>
</feature>
<evidence type="ECO:0000256" key="2">
    <source>
        <dbReference type="PIRSR" id="PIRSR018249-2"/>
    </source>
</evidence>
<reference evidence="5 6" key="1">
    <citation type="submission" date="2018-03" db="EMBL/GenBank/DDBJ databases">
        <title>Bacillus urumqiensis sp. nov., a moderately haloalkaliphilic bacterium isolated from a salt lake.</title>
        <authorList>
            <person name="Zhao B."/>
            <person name="Liao Z."/>
        </authorList>
    </citation>
    <scope>NUCLEOTIDE SEQUENCE [LARGE SCALE GENOMIC DNA]</scope>
    <source>
        <strain evidence="5 6">BZ-SZ-XJ18</strain>
    </source>
</reference>
<feature type="binding site" evidence="2">
    <location>
        <position position="189"/>
    </location>
    <ligand>
        <name>S-adenosyl-L-methionine</name>
        <dbReference type="ChEBI" id="CHEBI:59789"/>
    </ligand>
</feature>
<organism evidence="5 6">
    <name type="scientific">Alkalicoccus urumqiensis</name>
    <name type="common">Bacillus urumqiensis</name>
    <dbReference type="NCBI Taxonomy" id="1548213"/>
    <lineage>
        <taxon>Bacteria</taxon>
        <taxon>Bacillati</taxon>
        <taxon>Bacillota</taxon>
        <taxon>Bacilli</taxon>
        <taxon>Bacillales</taxon>
        <taxon>Bacillaceae</taxon>
        <taxon>Alkalicoccus</taxon>
    </lineage>
</organism>
<evidence type="ECO:0000259" key="4">
    <source>
        <dbReference type="Pfam" id="PF21302"/>
    </source>
</evidence>
<dbReference type="Pfam" id="PF13847">
    <property type="entry name" value="Methyltransf_31"/>
    <property type="match status" value="1"/>
</dbReference>
<dbReference type="GO" id="GO:0046872">
    <property type="term" value="F:metal ion binding"/>
    <property type="evidence" value="ECO:0007669"/>
    <property type="project" value="UniProtKB-KW"/>
</dbReference>
<gene>
    <name evidence="5" type="ORF">C6I21_06840</name>
</gene>
<evidence type="ECO:0000256" key="1">
    <source>
        <dbReference type="PIRSR" id="PIRSR018249-1"/>
    </source>
</evidence>
<feature type="domain" description="23S rRNA (guanine(745)-N(1))-methyltransferase N-terminal" evidence="4">
    <location>
        <begin position="19"/>
        <end position="54"/>
    </location>
</feature>